<reference evidence="1 2" key="1">
    <citation type="submission" date="2019-05" db="EMBL/GenBank/DDBJ databases">
        <title>Another draft genome of Portunus trituberculatus and its Hox gene families provides insights of decapod evolution.</title>
        <authorList>
            <person name="Jeong J.-H."/>
            <person name="Song I."/>
            <person name="Kim S."/>
            <person name="Choi T."/>
            <person name="Kim D."/>
            <person name="Ryu S."/>
            <person name="Kim W."/>
        </authorList>
    </citation>
    <scope>NUCLEOTIDE SEQUENCE [LARGE SCALE GENOMIC DNA]</scope>
    <source>
        <tissue evidence="1">Muscle</tissue>
    </source>
</reference>
<dbReference type="Proteomes" id="UP000324222">
    <property type="component" value="Unassembled WGS sequence"/>
</dbReference>
<sequence length="72" mass="8288">MRSLCSYLRYRVWGDCCSRDGVRATCWFVGSPWGCVVECGGIVEAVQLWEEESVRMCGRKSRRECKPVFSTE</sequence>
<comment type="caution">
    <text evidence="1">The sequence shown here is derived from an EMBL/GenBank/DDBJ whole genome shotgun (WGS) entry which is preliminary data.</text>
</comment>
<evidence type="ECO:0000313" key="2">
    <source>
        <dbReference type="Proteomes" id="UP000324222"/>
    </source>
</evidence>
<gene>
    <name evidence="1" type="ORF">E2C01_049580</name>
</gene>
<organism evidence="1 2">
    <name type="scientific">Portunus trituberculatus</name>
    <name type="common">Swimming crab</name>
    <name type="synonym">Neptunus trituberculatus</name>
    <dbReference type="NCBI Taxonomy" id="210409"/>
    <lineage>
        <taxon>Eukaryota</taxon>
        <taxon>Metazoa</taxon>
        <taxon>Ecdysozoa</taxon>
        <taxon>Arthropoda</taxon>
        <taxon>Crustacea</taxon>
        <taxon>Multicrustacea</taxon>
        <taxon>Malacostraca</taxon>
        <taxon>Eumalacostraca</taxon>
        <taxon>Eucarida</taxon>
        <taxon>Decapoda</taxon>
        <taxon>Pleocyemata</taxon>
        <taxon>Brachyura</taxon>
        <taxon>Eubrachyura</taxon>
        <taxon>Portunoidea</taxon>
        <taxon>Portunidae</taxon>
        <taxon>Portuninae</taxon>
        <taxon>Portunus</taxon>
    </lineage>
</organism>
<keyword evidence="2" id="KW-1185">Reference proteome</keyword>
<dbReference type="EMBL" id="VSRR010013334">
    <property type="protein sequence ID" value="MPC55637.1"/>
    <property type="molecule type" value="Genomic_DNA"/>
</dbReference>
<accession>A0A5B7GE91</accession>
<proteinExistence type="predicted"/>
<evidence type="ECO:0000313" key="1">
    <source>
        <dbReference type="EMBL" id="MPC55637.1"/>
    </source>
</evidence>
<name>A0A5B7GE91_PORTR</name>
<dbReference type="AlphaFoldDB" id="A0A5B7GE91"/>
<protein>
    <submittedName>
        <fullName evidence="1">Uncharacterized protein</fullName>
    </submittedName>
</protein>